<evidence type="ECO:0000313" key="9">
    <source>
        <dbReference type="Proteomes" id="UP000198914"/>
    </source>
</evidence>
<proteinExistence type="inferred from homology"/>
<feature type="transmembrane region" description="Helical" evidence="7">
    <location>
        <begin position="42"/>
        <end position="68"/>
    </location>
</feature>
<gene>
    <name evidence="8" type="ORF">SAMN05444004_106146</name>
</gene>
<evidence type="ECO:0000256" key="6">
    <source>
        <dbReference type="ARBA" id="ARBA00023136"/>
    </source>
</evidence>
<keyword evidence="4 7" id="KW-0812">Transmembrane</keyword>
<evidence type="ECO:0000313" key="8">
    <source>
        <dbReference type="EMBL" id="SDZ12997.1"/>
    </source>
</evidence>
<dbReference type="GO" id="GO:0005886">
    <property type="term" value="C:plasma membrane"/>
    <property type="evidence" value="ECO:0007669"/>
    <property type="project" value="UniProtKB-SubCell"/>
</dbReference>
<keyword evidence="6 7" id="KW-0472">Membrane</keyword>
<reference evidence="9" key="1">
    <citation type="submission" date="2016-10" db="EMBL/GenBank/DDBJ databases">
        <authorList>
            <person name="Varghese N."/>
            <person name="Submissions S."/>
        </authorList>
    </citation>
    <scope>NUCLEOTIDE SEQUENCE [LARGE SCALE GENOMIC DNA]</scope>
    <source>
        <strain evidence="9">DSM 100420</strain>
    </source>
</reference>
<dbReference type="RefSeq" id="WP_092645157.1">
    <property type="nucleotide sequence ID" value="NZ_FNPX01000006.1"/>
</dbReference>
<sequence>MLILNRNDLATLLLRVALGVVLLAHSVYLKLFVFTLPGTAQFFMSIGLPGFLAYIVFAVEAVAGIMLVLGIQSRWAALTTIPVLIGATWAHWANGWMFAYENGGWEYPLYLTLLAFVQFLLGDGAFALLRSTPISFFHARGEV</sequence>
<evidence type="ECO:0000256" key="3">
    <source>
        <dbReference type="ARBA" id="ARBA00022475"/>
    </source>
</evidence>
<protein>
    <submittedName>
        <fullName evidence="8">Putative oxidoreductase</fullName>
    </submittedName>
</protein>
<dbReference type="InterPro" id="IPR032808">
    <property type="entry name" value="DoxX"/>
</dbReference>
<evidence type="ECO:0000256" key="5">
    <source>
        <dbReference type="ARBA" id="ARBA00022989"/>
    </source>
</evidence>
<evidence type="ECO:0000256" key="2">
    <source>
        <dbReference type="ARBA" id="ARBA00006679"/>
    </source>
</evidence>
<feature type="transmembrane region" description="Helical" evidence="7">
    <location>
        <begin position="12"/>
        <end position="36"/>
    </location>
</feature>
<dbReference type="AlphaFoldDB" id="A0A1H3QI19"/>
<name>A0A1H3QI19_9RHOB</name>
<keyword evidence="9" id="KW-1185">Reference proteome</keyword>
<dbReference type="Proteomes" id="UP000198914">
    <property type="component" value="Unassembled WGS sequence"/>
</dbReference>
<dbReference type="PANTHER" id="PTHR33452">
    <property type="entry name" value="OXIDOREDUCTASE CATD-RELATED"/>
    <property type="match status" value="1"/>
</dbReference>
<organism evidence="8 9">
    <name type="scientific">Jannaschia faecimaris</name>
    <dbReference type="NCBI Taxonomy" id="1244108"/>
    <lineage>
        <taxon>Bacteria</taxon>
        <taxon>Pseudomonadati</taxon>
        <taxon>Pseudomonadota</taxon>
        <taxon>Alphaproteobacteria</taxon>
        <taxon>Rhodobacterales</taxon>
        <taxon>Roseobacteraceae</taxon>
        <taxon>Jannaschia</taxon>
    </lineage>
</organism>
<feature type="transmembrane region" description="Helical" evidence="7">
    <location>
        <begin position="75"/>
        <end position="92"/>
    </location>
</feature>
<keyword evidence="5 7" id="KW-1133">Transmembrane helix</keyword>
<keyword evidence="3" id="KW-1003">Cell membrane</keyword>
<dbReference type="EMBL" id="FNPX01000006">
    <property type="protein sequence ID" value="SDZ12997.1"/>
    <property type="molecule type" value="Genomic_DNA"/>
</dbReference>
<evidence type="ECO:0000256" key="7">
    <source>
        <dbReference type="SAM" id="Phobius"/>
    </source>
</evidence>
<dbReference type="OrthoDB" id="5382961at2"/>
<comment type="similarity">
    <text evidence="2">Belongs to the DoxX family.</text>
</comment>
<feature type="transmembrane region" description="Helical" evidence="7">
    <location>
        <begin position="107"/>
        <end position="129"/>
    </location>
</feature>
<comment type="subcellular location">
    <subcellularLocation>
        <location evidence="1">Cell membrane</location>
        <topology evidence="1">Multi-pass membrane protein</topology>
    </subcellularLocation>
</comment>
<evidence type="ECO:0000256" key="1">
    <source>
        <dbReference type="ARBA" id="ARBA00004651"/>
    </source>
</evidence>
<dbReference type="Pfam" id="PF07681">
    <property type="entry name" value="DoxX"/>
    <property type="match status" value="1"/>
</dbReference>
<dbReference type="InterPro" id="IPR051907">
    <property type="entry name" value="DoxX-like_oxidoreductase"/>
</dbReference>
<accession>A0A1H3QI19</accession>
<dbReference type="STRING" id="1244108.SAMN05444004_106146"/>
<evidence type="ECO:0000256" key="4">
    <source>
        <dbReference type="ARBA" id="ARBA00022692"/>
    </source>
</evidence>
<dbReference type="PANTHER" id="PTHR33452:SF1">
    <property type="entry name" value="INNER MEMBRANE PROTEIN YPHA-RELATED"/>
    <property type="match status" value="1"/>
</dbReference>